<dbReference type="KEGG" id="dpl:KGM_201069B"/>
<keyword evidence="2" id="KW-1185">Reference proteome</keyword>
<organism evidence="1 2">
    <name type="scientific">Danaus plexippus plexippus</name>
    <dbReference type="NCBI Taxonomy" id="278856"/>
    <lineage>
        <taxon>Eukaryota</taxon>
        <taxon>Metazoa</taxon>
        <taxon>Ecdysozoa</taxon>
        <taxon>Arthropoda</taxon>
        <taxon>Hexapoda</taxon>
        <taxon>Insecta</taxon>
        <taxon>Pterygota</taxon>
        <taxon>Neoptera</taxon>
        <taxon>Endopterygota</taxon>
        <taxon>Lepidoptera</taxon>
        <taxon>Glossata</taxon>
        <taxon>Ditrysia</taxon>
        <taxon>Papilionoidea</taxon>
        <taxon>Nymphalidae</taxon>
        <taxon>Danainae</taxon>
        <taxon>Danaini</taxon>
        <taxon>Danaina</taxon>
        <taxon>Danaus</taxon>
        <taxon>Danaus</taxon>
    </lineage>
</organism>
<feature type="non-terminal residue" evidence="1">
    <location>
        <position position="1"/>
    </location>
</feature>
<reference evidence="1 2" key="1">
    <citation type="journal article" date="2011" name="Cell">
        <title>The monarch butterfly genome yields insights into long-distance migration.</title>
        <authorList>
            <person name="Zhan S."/>
            <person name="Merlin C."/>
            <person name="Boore J.L."/>
            <person name="Reppert S.M."/>
        </authorList>
    </citation>
    <scope>NUCLEOTIDE SEQUENCE [LARGE SCALE GENOMIC DNA]</scope>
    <source>
        <strain evidence="1">F-2</strain>
    </source>
</reference>
<dbReference type="AlphaFoldDB" id="A0A212FI99"/>
<sequence length="99" mass="11100">ESILANTDQAIPAVERKPLACLMADMAPEKKHIAEYLYKDILRVSGVSWADIKGLEDAKTILMECVVYPLKYVGGYSRSVLRSSDPRTEDTSHLARFNK</sequence>
<name>A0A212FI99_DANPL</name>
<comment type="caution">
    <text evidence="1">The sequence shown here is derived from an EMBL/GenBank/DDBJ whole genome shotgun (WGS) entry which is preliminary data.</text>
</comment>
<protein>
    <submittedName>
        <fullName evidence="1">Katanin p60 ATPase-containing subunit</fullName>
    </submittedName>
</protein>
<proteinExistence type="predicted"/>
<gene>
    <name evidence="1" type="ORF">KGM_201069B</name>
</gene>
<dbReference type="InParanoid" id="A0A212FI99"/>
<evidence type="ECO:0000313" key="1">
    <source>
        <dbReference type="EMBL" id="OWR53457.1"/>
    </source>
</evidence>
<accession>A0A212FI99</accession>
<dbReference type="Proteomes" id="UP000007151">
    <property type="component" value="Unassembled WGS sequence"/>
</dbReference>
<evidence type="ECO:0000313" key="2">
    <source>
        <dbReference type="Proteomes" id="UP000007151"/>
    </source>
</evidence>
<dbReference type="EMBL" id="AGBW02008415">
    <property type="protein sequence ID" value="OWR53457.1"/>
    <property type="molecule type" value="Genomic_DNA"/>
</dbReference>